<dbReference type="Proteomes" id="UP000694427">
    <property type="component" value="Unplaced"/>
</dbReference>
<evidence type="ECO:0000313" key="8">
    <source>
        <dbReference type="Ensembl" id="ENSCCRP00010072514.1"/>
    </source>
</evidence>
<dbReference type="InterPro" id="IPR018155">
    <property type="entry name" value="Hyaluronidase"/>
</dbReference>
<evidence type="ECO:0000256" key="4">
    <source>
        <dbReference type="ARBA" id="ARBA00023157"/>
    </source>
</evidence>
<keyword evidence="4" id="KW-1015">Disulfide bond</keyword>
<dbReference type="PRINTS" id="PR00846">
    <property type="entry name" value="GLHYDRLASE56"/>
</dbReference>
<dbReference type="AlphaFoldDB" id="A0A8C1M820"/>
<reference evidence="8" key="1">
    <citation type="submission" date="2025-08" db="UniProtKB">
        <authorList>
            <consortium name="Ensembl"/>
        </authorList>
    </citation>
    <scope>IDENTIFICATION</scope>
</reference>
<reference evidence="8" key="2">
    <citation type="submission" date="2025-09" db="UniProtKB">
        <authorList>
            <consortium name="Ensembl"/>
        </authorList>
    </citation>
    <scope>IDENTIFICATION</scope>
</reference>
<evidence type="ECO:0000256" key="1">
    <source>
        <dbReference type="ARBA" id="ARBA00000251"/>
    </source>
</evidence>
<dbReference type="InterPro" id="IPR017853">
    <property type="entry name" value="GH"/>
</dbReference>
<comment type="catalytic activity">
    <reaction evidence="1 6">
        <text>Random hydrolysis of (1-&gt;4)-linkages between N-acetyl-beta-D-glucosamine and D-glucuronate residues in hyaluronate.</text>
        <dbReference type="EC" id="3.2.1.35"/>
    </reaction>
</comment>
<sequence>MTLICVCFIGMLLRSSIYHPFLTLALSIILSLSNSVQNMVEGVESVIGRRGFSVIWNIPTSWCQHRYGVSLPLRQFNIIHNSKERFQGQNMSIFYQRRLGLYPYINRQGSKVNGGLPQLGSLNAHLSLAEMQISDVLRKTFRGLAVLDWEAWQPVWMWNFGTGIVYRKFSKKLVRWKHPDMSEEEVKSEAKAEFELAARTFMEETLRLGVRLFPEGLWGFYGFPSCYNNHGQGQSGYTGQCHNGTEILNDNLAFLWQHTTALYPSIYLWRKLAGHTHAQLMVRHRVLEALRVASQHSPGTEALPVFPYTRVAFTHTLAFLNRTDLEHTLGESAALGATGVVLWGELSFAKSKRQCALLRDYISSVLGEYVSSLQIGVRNCSKRMCNAQGRCARRDPHSGSHWRSEVVDGVAEHLTVRECVRCRSLIESTEWSSISVRSRSLTRTNAGGGEGVDFMITPTTDRQRIKT</sequence>
<proteinExistence type="inferred from homology"/>
<keyword evidence="7" id="KW-0732">Signal</keyword>
<protein>
    <recommendedName>
        <fullName evidence="6">Hyaluronidase</fullName>
        <ecNumber evidence="6">3.2.1.35</ecNumber>
    </recommendedName>
</protein>
<keyword evidence="3 6" id="KW-0378">Hydrolase</keyword>
<dbReference type="EC" id="3.2.1.35" evidence="6"/>
<dbReference type="GO" id="GO:0001669">
    <property type="term" value="C:acrosomal vesicle"/>
    <property type="evidence" value="ECO:0007669"/>
    <property type="project" value="TreeGrafter"/>
</dbReference>
<evidence type="ECO:0000256" key="3">
    <source>
        <dbReference type="ARBA" id="ARBA00022801"/>
    </source>
</evidence>
<dbReference type="Ensembl" id="ENSCCRT00010080167.1">
    <property type="protein sequence ID" value="ENSCCRP00010072514.1"/>
    <property type="gene ID" value="ENSCCRG00010031471.1"/>
</dbReference>
<dbReference type="SUPFAM" id="SSF51445">
    <property type="entry name" value="(Trans)glycosidases"/>
    <property type="match status" value="1"/>
</dbReference>
<evidence type="ECO:0000256" key="5">
    <source>
        <dbReference type="ARBA" id="ARBA00023295"/>
    </source>
</evidence>
<comment type="similarity">
    <text evidence="2 6">Belongs to the glycosyl hydrolase 56 family.</text>
</comment>
<dbReference type="InterPro" id="IPR013785">
    <property type="entry name" value="Aldolase_TIM"/>
</dbReference>
<dbReference type="PANTHER" id="PTHR11769:SF19">
    <property type="entry name" value="HYALURONIDASE-3"/>
    <property type="match status" value="1"/>
</dbReference>
<dbReference type="GO" id="GO:0030214">
    <property type="term" value="P:hyaluronan catabolic process"/>
    <property type="evidence" value="ECO:0007669"/>
    <property type="project" value="TreeGrafter"/>
</dbReference>
<organism evidence="8 9">
    <name type="scientific">Cyprinus carpio</name>
    <name type="common">Common carp</name>
    <dbReference type="NCBI Taxonomy" id="7962"/>
    <lineage>
        <taxon>Eukaryota</taxon>
        <taxon>Metazoa</taxon>
        <taxon>Chordata</taxon>
        <taxon>Craniata</taxon>
        <taxon>Vertebrata</taxon>
        <taxon>Euteleostomi</taxon>
        <taxon>Actinopterygii</taxon>
        <taxon>Neopterygii</taxon>
        <taxon>Teleostei</taxon>
        <taxon>Ostariophysi</taxon>
        <taxon>Cypriniformes</taxon>
        <taxon>Cyprinidae</taxon>
        <taxon>Cyprininae</taxon>
        <taxon>Cyprinus</taxon>
    </lineage>
</organism>
<keyword evidence="9" id="KW-1185">Reference proteome</keyword>
<evidence type="ECO:0000256" key="6">
    <source>
        <dbReference type="RuleBase" id="RU610713"/>
    </source>
</evidence>
<evidence type="ECO:0000313" key="9">
    <source>
        <dbReference type="Proteomes" id="UP000694427"/>
    </source>
</evidence>
<dbReference type="Gene3D" id="3.20.20.70">
    <property type="entry name" value="Aldolase class I"/>
    <property type="match status" value="1"/>
</dbReference>
<dbReference type="GO" id="GO:0005975">
    <property type="term" value="P:carbohydrate metabolic process"/>
    <property type="evidence" value="ECO:0007669"/>
    <property type="project" value="InterPro"/>
</dbReference>
<feature type="signal peptide" evidence="7">
    <location>
        <begin position="1"/>
        <end position="35"/>
    </location>
</feature>
<evidence type="ECO:0000256" key="2">
    <source>
        <dbReference type="ARBA" id="ARBA00008871"/>
    </source>
</evidence>
<accession>A0A8C1M820</accession>
<feature type="chain" id="PRO_5034571562" description="Hyaluronidase" evidence="7">
    <location>
        <begin position="36"/>
        <end position="467"/>
    </location>
</feature>
<dbReference type="FunFam" id="3.20.20.70:FF:000065">
    <property type="entry name" value="Hyaluronidase"/>
    <property type="match status" value="1"/>
</dbReference>
<dbReference type="GO" id="GO:0004415">
    <property type="term" value="F:hyalurononglucosaminidase activity"/>
    <property type="evidence" value="ECO:0007669"/>
    <property type="project" value="UniProtKB-UniRule"/>
</dbReference>
<dbReference type="PANTHER" id="PTHR11769">
    <property type="entry name" value="HYALURONIDASE"/>
    <property type="match status" value="1"/>
</dbReference>
<keyword evidence="5 6" id="KW-0326">Glycosidase</keyword>
<dbReference type="Pfam" id="PF01630">
    <property type="entry name" value="Glyco_hydro_56"/>
    <property type="match status" value="1"/>
</dbReference>
<name>A0A8C1M820_CYPCA</name>
<evidence type="ECO:0000256" key="7">
    <source>
        <dbReference type="SAM" id="SignalP"/>
    </source>
</evidence>